<comment type="caution">
    <text evidence="9">The sequence shown here is derived from an EMBL/GenBank/DDBJ whole genome shotgun (WGS) entry which is preliminary data.</text>
</comment>
<dbReference type="PANTHER" id="PTHR11727">
    <property type="entry name" value="DIMETHYLADENOSINE TRANSFERASE"/>
    <property type="match status" value="1"/>
</dbReference>
<dbReference type="InterPro" id="IPR029063">
    <property type="entry name" value="SAM-dependent_MTases_sf"/>
</dbReference>
<reference evidence="9 10" key="1">
    <citation type="submission" date="2022-07" db="EMBL/GenBank/DDBJ databases">
        <title>Genome-wide signatures of adaptation to extreme environments.</title>
        <authorList>
            <person name="Cho C.H."/>
            <person name="Yoon H.S."/>
        </authorList>
    </citation>
    <scope>NUCLEOTIDE SEQUENCE [LARGE SCALE GENOMIC DNA]</scope>
    <source>
        <strain evidence="9 10">108.79 E11</strain>
    </source>
</reference>
<evidence type="ECO:0000313" key="10">
    <source>
        <dbReference type="Proteomes" id="UP001300502"/>
    </source>
</evidence>
<evidence type="ECO:0000256" key="7">
    <source>
        <dbReference type="RuleBase" id="RU362106"/>
    </source>
</evidence>
<name>A0AAV9IJD8_9RHOD</name>
<evidence type="ECO:0000256" key="5">
    <source>
        <dbReference type="ARBA" id="ARBA00022884"/>
    </source>
</evidence>
<dbReference type="PANTHER" id="PTHR11727:SF18">
    <property type="entry name" value="RRNA ADENINE N(6)-METHYLTRANSFERASE"/>
    <property type="match status" value="1"/>
</dbReference>
<feature type="binding site" evidence="6">
    <location>
        <position position="127"/>
    </location>
    <ligand>
        <name>S-adenosyl-L-methionine</name>
        <dbReference type="ChEBI" id="CHEBI:59789"/>
    </ligand>
</feature>
<feature type="binding site" evidence="6">
    <location>
        <position position="106"/>
    </location>
    <ligand>
        <name>S-adenosyl-L-methionine</name>
        <dbReference type="ChEBI" id="CHEBI:59789"/>
    </ligand>
</feature>
<dbReference type="Proteomes" id="UP001300502">
    <property type="component" value="Unassembled WGS sequence"/>
</dbReference>
<keyword evidence="1 7" id="KW-0698">rRNA processing</keyword>
<keyword evidence="2 6" id="KW-0489">Methyltransferase</keyword>
<feature type="binding site" evidence="6">
    <location>
        <position position="76"/>
    </location>
    <ligand>
        <name>S-adenosyl-L-methionine</name>
        <dbReference type="ChEBI" id="CHEBI:59789"/>
    </ligand>
</feature>
<keyword evidence="3 6" id="KW-0808">Transferase</keyword>
<evidence type="ECO:0000256" key="6">
    <source>
        <dbReference type="PROSITE-ProRule" id="PRU01026"/>
    </source>
</evidence>
<keyword evidence="5 6" id="KW-0694">RNA-binding</keyword>
<feature type="binding site" evidence="6">
    <location>
        <position position="149"/>
    </location>
    <ligand>
        <name>S-adenosyl-L-methionine</name>
        <dbReference type="ChEBI" id="CHEBI:59789"/>
    </ligand>
</feature>
<gene>
    <name evidence="9" type="ORF">GAYE_SCF41G5480</name>
</gene>
<keyword evidence="4 6" id="KW-0949">S-adenosyl-L-methionine</keyword>
<dbReference type="NCBIfam" id="TIGR00755">
    <property type="entry name" value="ksgA"/>
    <property type="match status" value="1"/>
</dbReference>
<feature type="binding site" evidence="6">
    <location>
        <position position="171"/>
    </location>
    <ligand>
        <name>S-adenosyl-L-methionine</name>
        <dbReference type="ChEBI" id="CHEBI:59789"/>
    </ligand>
</feature>
<dbReference type="AlphaFoldDB" id="A0AAV9IJD8"/>
<evidence type="ECO:0000256" key="1">
    <source>
        <dbReference type="ARBA" id="ARBA00022552"/>
    </source>
</evidence>
<sequence length="339" mass="38985">MRIPSGRNHMACLAFYNNAGLQLLLWSTASSSLCSWKHRIWLMKKKKPMSLHTTACQQDRPDRNRSLLSKQSLGQNFLYDDGYIQRICNQVNFDVENGGKRIVEVGPGLGALTRILHQRYPNMTTIEIDRRAVDHLHSHFPRLEVIHQDVLSTDWKALAESRGGPLAVVGNLPYNITTPILFALIKNSCHIDHAILTMQLEVARRITAKPRSKDFGVLSVFSQIHSKPSILFPIPPSVFRPIPQVTSALIRLDFQPQRSTELLQHVTTEELTQVVRTAFQQRRKRMSNSLKSLTTRLQKNLPEDIQNRRAEELRPEDFIQLTEYLFGHRENIYIPQTLK</sequence>
<organism evidence="9 10">
    <name type="scientific">Galdieria yellowstonensis</name>
    <dbReference type="NCBI Taxonomy" id="3028027"/>
    <lineage>
        <taxon>Eukaryota</taxon>
        <taxon>Rhodophyta</taxon>
        <taxon>Bangiophyceae</taxon>
        <taxon>Galdieriales</taxon>
        <taxon>Galdieriaceae</taxon>
        <taxon>Galdieria</taxon>
    </lineage>
</organism>
<protein>
    <recommendedName>
        <fullName evidence="7">rRNA adenine N(6)-methyltransferase</fullName>
        <ecNumber evidence="7">2.1.1.-</ecNumber>
    </recommendedName>
</protein>
<dbReference type="Gene3D" id="1.10.8.100">
    <property type="entry name" value="Ribosomal RNA adenine dimethylase-like, domain 2"/>
    <property type="match status" value="1"/>
</dbReference>
<dbReference type="HAMAP" id="MF_00607">
    <property type="entry name" value="16SrRNA_methyltr_A"/>
    <property type="match status" value="1"/>
</dbReference>
<dbReference type="InterPro" id="IPR001737">
    <property type="entry name" value="KsgA/Erm"/>
</dbReference>
<accession>A0AAV9IJD8</accession>
<proteinExistence type="inferred from homology"/>
<dbReference type="InterPro" id="IPR020596">
    <property type="entry name" value="rRNA_Ade_Mease_Trfase_CS"/>
</dbReference>
<dbReference type="Pfam" id="PF00398">
    <property type="entry name" value="RrnaAD"/>
    <property type="match status" value="1"/>
</dbReference>
<comment type="similarity">
    <text evidence="6 7">Belongs to the class I-like SAM-binding methyltransferase superfamily. rRNA adenine N(6)-methyltransferase family.</text>
</comment>
<dbReference type="GO" id="GO:0000179">
    <property type="term" value="F:rRNA (adenine-N6,N6-)-dimethyltransferase activity"/>
    <property type="evidence" value="ECO:0007669"/>
    <property type="project" value="UniProtKB-UniRule"/>
</dbReference>
<dbReference type="EMBL" id="JANCYU010000053">
    <property type="protein sequence ID" value="KAK4527557.1"/>
    <property type="molecule type" value="Genomic_DNA"/>
</dbReference>
<dbReference type="SUPFAM" id="SSF53335">
    <property type="entry name" value="S-adenosyl-L-methionine-dependent methyltransferases"/>
    <property type="match status" value="1"/>
</dbReference>
<feature type="domain" description="Ribosomal RNA adenine methylase transferase N-terminal" evidence="8">
    <location>
        <begin position="83"/>
        <end position="256"/>
    </location>
</feature>
<evidence type="ECO:0000256" key="4">
    <source>
        <dbReference type="ARBA" id="ARBA00022691"/>
    </source>
</evidence>
<dbReference type="EC" id="2.1.1.-" evidence="7"/>
<evidence type="ECO:0000259" key="8">
    <source>
        <dbReference type="SMART" id="SM00650"/>
    </source>
</evidence>
<keyword evidence="10" id="KW-1185">Reference proteome</keyword>
<dbReference type="PROSITE" id="PS51689">
    <property type="entry name" value="SAM_RNA_A_N6_MT"/>
    <property type="match status" value="1"/>
</dbReference>
<dbReference type="InterPro" id="IPR023165">
    <property type="entry name" value="rRNA_Ade_diMease-like_C"/>
</dbReference>
<evidence type="ECO:0000256" key="3">
    <source>
        <dbReference type="ARBA" id="ARBA00022679"/>
    </source>
</evidence>
<evidence type="ECO:0000256" key="2">
    <source>
        <dbReference type="ARBA" id="ARBA00022603"/>
    </source>
</evidence>
<dbReference type="GO" id="GO:0003723">
    <property type="term" value="F:RNA binding"/>
    <property type="evidence" value="ECO:0007669"/>
    <property type="project" value="UniProtKB-UniRule"/>
</dbReference>
<dbReference type="PROSITE" id="PS01131">
    <property type="entry name" value="RRNA_A_DIMETH"/>
    <property type="match status" value="1"/>
</dbReference>
<dbReference type="CDD" id="cd02440">
    <property type="entry name" value="AdoMet_MTases"/>
    <property type="match status" value="1"/>
</dbReference>
<dbReference type="SMART" id="SM00650">
    <property type="entry name" value="rADc"/>
    <property type="match status" value="1"/>
</dbReference>
<feature type="binding site" evidence="6">
    <location>
        <position position="78"/>
    </location>
    <ligand>
        <name>S-adenosyl-L-methionine</name>
        <dbReference type="ChEBI" id="CHEBI:59789"/>
    </ligand>
</feature>
<evidence type="ECO:0000313" key="9">
    <source>
        <dbReference type="EMBL" id="KAK4527557.1"/>
    </source>
</evidence>
<dbReference type="Gene3D" id="3.40.50.150">
    <property type="entry name" value="Vaccinia Virus protein VP39"/>
    <property type="match status" value="1"/>
</dbReference>
<dbReference type="InterPro" id="IPR011530">
    <property type="entry name" value="rRNA_adenine_dimethylase"/>
</dbReference>
<dbReference type="InterPro" id="IPR020598">
    <property type="entry name" value="rRNA_Ade_methylase_Trfase_N"/>
</dbReference>